<dbReference type="EMBL" id="JBHMBK010000012">
    <property type="protein sequence ID" value="MFB9685982.1"/>
    <property type="molecule type" value="Genomic_DNA"/>
</dbReference>
<evidence type="ECO:0000313" key="3">
    <source>
        <dbReference type="Proteomes" id="UP001589535"/>
    </source>
</evidence>
<protein>
    <submittedName>
        <fullName evidence="2">Uncharacterized protein</fullName>
    </submittedName>
</protein>
<reference evidence="2 3" key="1">
    <citation type="submission" date="2024-09" db="EMBL/GenBank/DDBJ databases">
        <authorList>
            <person name="Sun Q."/>
            <person name="Mori K."/>
        </authorList>
    </citation>
    <scope>NUCLEOTIDE SEQUENCE [LARGE SCALE GENOMIC DNA]</scope>
    <source>
        <strain evidence="2 3">JCM 13852</strain>
    </source>
</reference>
<feature type="compositionally biased region" description="Pro residues" evidence="1">
    <location>
        <begin position="132"/>
        <end position="141"/>
    </location>
</feature>
<accession>A0ABV5U403</accession>
<evidence type="ECO:0000256" key="1">
    <source>
        <dbReference type="SAM" id="MobiDB-lite"/>
    </source>
</evidence>
<sequence length="141" mass="14826">MNRLTAAANPAPSDNAQRVDTVTWTLPADAPPAQLEATMETLLHRDSPGALADEFVTDDTSTPTGFETLVATVRKISTTSPTAVSEAFAAVAADHTAPAKLDELLYAHRGAGRALADRLQQHGPPPDSRRPPASPPPTARK</sequence>
<feature type="region of interest" description="Disordered" evidence="1">
    <location>
        <begin position="112"/>
        <end position="141"/>
    </location>
</feature>
<dbReference type="Proteomes" id="UP001589535">
    <property type="component" value="Unassembled WGS sequence"/>
</dbReference>
<comment type="caution">
    <text evidence="2">The sequence shown here is derived from an EMBL/GenBank/DDBJ whole genome shotgun (WGS) entry which is preliminary data.</text>
</comment>
<name>A0ABV5U403_9PSEU</name>
<proteinExistence type="predicted"/>
<organism evidence="2 3">
    <name type="scientific">Amycolatopsis plumensis</name>
    <dbReference type="NCBI Taxonomy" id="236508"/>
    <lineage>
        <taxon>Bacteria</taxon>
        <taxon>Bacillati</taxon>
        <taxon>Actinomycetota</taxon>
        <taxon>Actinomycetes</taxon>
        <taxon>Pseudonocardiales</taxon>
        <taxon>Pseudonocardiaceae</taxon>
        <taxon>Amycolatopsis</taxon>
    </lineage>
</organism>
<gene>
    <name evidence="2" type="ORF">ACFFTO_17435</name>
</gene>
<dbReference type="RefSeq" id="WP_378194403.1">
    <property type="nucleotide sequence ID" value="NZ_JBHMBK010000012.1"/>
</dbReference>
<keyword evidence="3" id="KW-1185">Reference proteome</keyword>
<evidence type="ECO:0000313" key="2">
    <source>
        <dbReference type="EMBL" id="MFB9685982.1"/>
    </source>
</evidence>